<comment type="similarity">
    <text evidence="1">Belongs to the prokaryotic molybdopterin-containing oxidoreductase family.</text>
</comment>
<evidence type="ECO:0000313" key="7">
    <source>
        <dbReference type="Proteomes" id="UP000321933"/>
    </source>
</evidence>
<dbReference type="PANTHER" id="PTHR43742:SF2">
    <property type="entry name" value="ASSIMILATORY NITRATE REDUCTASE CATALYTIC SUBUNIT"/>
    <property type="match status" value="1"/>
</dbReference>
<evidence type="ECO:0000256" key="1">
    <source>
        <dbReference type="ARBA" id="ARBA00010312"/>
    </source>
</evidence>
<dbReference type="GO" id="GO:0043546">
    <property type="term" value="F:molybdopterin cofactor binding"/>
    <property type="evidence" value="ECO:0007669"/>
    <property type="project" value="InterPro"/>
</dbReference>
<dbReference type="InterPro" id="IPR006963">
    <property type="entry name" value="Mopterin_OxRdtase_4Fe-4S_dom"/>
</dbReference>
<dbReference type="SMART" id="SM00926">
    <property type="entry name" value="Molybdop_Fe4S4"/>
    <property type="match status" value="1"/>
</dbReference>
<keyword evidence="3" id="KW-0408">Iron</keyword>
<dbReference type="PANTHER" id="PTHR43742">
    <property type="entry name" value="TRIMETHYLAMINE-N-OXIDE REDUCTASE"/>
    <property type="match status" value="1"/>
</dbReference>
<dbReference type="OrthoDB" id="9815647at2"/>
<name>A0A5C8ZVJ6_9GAMM</name>
<dbReference type="EMBL" id="VRYZ01000004">
    <property type="protein sequence ID" value="TXS91602.1"/>
    <property type="molecule type" value="Genomic_DNA"/>
</dbReference>
<dbReference type="GO" id="GO:0051536">
    <property type="term" value="F:iron-sulfur cluster binding"/>
    <property type="evidence" value="ECO:0007669"/>
    <property type="project" value="UniProtKB-KW"/>
</dbReference>
<keyword evidence="4" id="KW-0411">Iron-sulfur</keyword>
<evidence type="ECO:0000256" key="3">
    <source>
        <dbReference type="ARBA" id="ARBA00023004"/>
    </source>
</evidence>
<dbReference type="Gene3D" id="2.20.25.90">
    <property type="entry name" value="ADC-like domains"/>
    <property type="match status" value="1"/>
</dbReference>
<dbReference type="AlphaFoldDB" id="A0A5C8ZVJ6"/>
<dbReference type="InterPro" id="IPR050612">
    <property type="entry name" value="Prok_Mopterin_Oxidored"/>
</dbReference>
<comment type="caution">
    <text evidence="6">The sequence shown here is derived from an EMBL/GenBank/DDBJ whole genome shotgun (WGS) entry which is preliminary data.</text>
</comment>
<dbReference type="SUPFAM" id="SSF50692">
    <property type="entry name" value="ADC-like"/>
    <property type="match status" value="1"/>
</dbReference>
<feature type="domain" description="4Fe-4S Mo/W bis-MGD-type" evidence="5">
    <location>
        <begin position="8"/>
        <end position="65"/>
    </location>
</feature>
<dbReference type="InterPro" id="IPR006656">
    <property type="entry name" value="Mopterin_OxRdtase"/>
</dbReference>
<dbReference type="Gene3D" id="3.40.228.10">
    <property type="entry name" value="Dimethylsulfoxide Reductase, domain 2"/>
    <property type="match status" value="1"/>
</dbReference>
<keyword evidence="7" id="KW-1185">Reference proteome</keyword>
<dbReference type="InterPro" id="IPR009010">
    <property type="entry name" value="Asp_de-COase-like_dom_sf"/>
</dbReference>
<dbReference type="PROSITE" id="PS51669">
    <property type="entry name" value="4FE4S_MOW_BIS_MGD"/>
    <property type="match status" value="1"/>
</dbReference>
<evidence type="ECO:0000259" key="5">
    <source>
        <dbReference type="PROSITE" id="PS51669"/>
    </source>
</evidence>
<dbReference type="GO" id="GO:0046872">
    <property type="term" value="F:metal ion binding"/>
    <property type="evidence" value="ECO:0007669"/>
    <property type="project" value="UniProtKB-KW"/>
</dbReference>
<dbReference type="SUPFAM" id="SSF53706">
    <property type="entry name" value="Formate dehydrogenase/DMSO reductase, domains 1-3"/>
    <property type="match status" value="1"/>
</dbReference>
<dbReference type="Gene3D" id="3.40.50.740">
    <property type="match status" value="1"/>
</dbReference>
<accession>A0A5C8ZVJ6</accession>
<dbReference type="Proteomes" id="UP000321933">
    <property type="component" value="Unassembled WGS sequence"/>
</dbReference>
<dbReference type="Pfam" id="PF00384">
    <property type="entry name" value="Molybdopterin"/>
    <property type="match status" value="1"/>
</dbReference>
<proteinExistence type="inferred from homology"/>
<evidence type="ECO:0000256" key="2">
    <source>
        <dbReference type="ARBA" id="ARBA00022723"/>
    </source>
</evidence>
<organism evidence="6 7">
    <name type="scientific">Parahaliea aestuarii</name>
    <dbReference type="NCBI Taxonomy" id="1852021"/>
    <lineage>
        <taxon>Bacteria</taxon>
        <taxon>Pseudomonadati</taxon>
        <taxon>Pseudomonadota</taxon>
        <taxon>Gammaproteobacteria</taxon>
        <taxon>Cellvibrionales</taxon>
        <taxon>Halieaceae</taxon>
        <taxon>Parahaliea</taxon>
    </lineage>
</organism>
<reference evidence="6 7" key="1">
    <citation type="submission" date="2019-08" db="EMBL/GenBank/DDBJ databases">
        <title>Parahaliea maris sp. nov., isolated from the surface seawater.</title>
        <authorList>
            <person name="Liu Y."/>
        </authorList>
    </citation>
    <scope>NUCLEOTIDE SEQUENCE [LARGE SCALE GENOMIC DNA]</scope>
    <source>
        <strain evidence="6 7">S2-26</strain>
    </source>
</reference>
<dbReference type="Pfam" id="PF04879">
    <property type="entry name" value="Molybdop_Fe4S4"/>
    <property type="match status" value="1"/>
</dbReference>
<dbReference type="Gene3D" id="2.40.40.20">
    <property type="match status" value="1"/>
</dbReference>
<sequence length="730" mass="80712">MSARGVGMTATRYTFCRICEATCGLAVTVDNNRVQKIEPDREHVVSQGFVCVKGTHFDQVQNSPDRITAPMKRTSSGWQTISWDQAMTEIGERIKTLRQQHGADSIGHFVGSPAGANVLSPLFRNAFFKALGSRRFYGTPTTDTTNKFRVNEDMYGSPFRLAFPDVNHCHFLMVIGANPAVSGNTLYHLPRAKARMREIVKRGGRVVFINPRRIETAAAGEHYFIRPDTDVYFLAAFLNELIAAGQADLDRIDAYYKGFQSLRETVAGWDAERQAAVTGIPADTLRELVAAHGAASGAALYMATGVNQGRHGTLCFWLLEAINAVSGNLDARGGTLMGEGLFDMAREVNEAGDLLLAHERGDGFPTVVGNHPSGLLADDILGGDVRALIVEASNPFLACSNPGGRLERAFEKLDLLVCIDLFRNEVGNLAHYILPAPTWLERAEIPYALQSFAGNNPTPYMIYSDAVVEAPPEVRHEWWMFSRLARACDLRLFDSRAVTWLLGLNDRLVYHPWRWLRRLALTPERMLNGMLKKAGLPGRRTFMRDHPHGLLLGENRTGTFLGTERVLTDDGRVDLAPQAYVQAFAELVPAHYEEELAQRHSFKLIGKREIRRINTSSANVPRLVKEETNYCYLHPADARDLGLAEGGKVEVRSRHGCIRIPVRITDDMMPRTVAIPQCWGHARADGLSHAIRHAGVNSNLLAGDGMDNVERLSGMSHLSGIPVQISAVAD</sequence>
<dbReference type="InterPro" id="IPR006657">
    <property type="entry name" value="MoPterin_dinucl-bd_dom"/>
</dbReference>
<evidence type="ECO:0000256" key="4">
    <source>
        <dbReference type="ARBA" id="ARBA00023014"/>
    </source>
</evidence>
<evidence type="ECO:0000313" key="6">
    <source>
        <dbReference type="EMBL" id="TXS91602.1"/>
    </source>
</evidence>
<keyword evidence="2" id="KW-0479">Metal-binding</keyword>
<protein>
    <submittedName>
        <fullName evidence="6">Molybdopterin-dependent oxidoreductase</fullName>
    </submittedName>
</protein>
<gene>
    <name evidence="6" type="ORF">FVW59_10565</name>
</gene>
<dbReference type="Pfam" id="PF01568">
    <property type="entry name" value="Molydop_binding"/>
    <property type="match status" value="1"/>
</dbReference>
<dbReference type="GO" id="GO:0016491">
    <property type="term" value="F:oxidoreductase activity"/>
    <property type="evidence" value="ECO:0007669"/>
    <property type="project" value="InterPro"/>
</dbReference>